<evidence type="ECO:0000256" key="1">
    <source>
        <dbReference type="SAM" id="MobiDB-lite"/>
    </source>
</evidence>
<feature type="region of interest" description="Disordered" evidence="1">
    <location>
        <begin position="77"/>
        <end position="99"/>
    </location>
</feature>
<dbReference type="AlphaFoldDB" id="A0A1J5PGV5"/>
<name>A0A1J5PGV5_9ZZZZ</name>
<proteinExistence type="predicted"/>
<feature type="compositionally biased region" description="Basic and acidic residues" evidence="1">
    <location>
        <begin position="81"/>
        <end position="99"/>
    </location>
</feature>
<comment type="caution">
    <text evidence="2">The sequence shown here is derived from an EMBL/GenBank/DDBJ whole genome shotgun (WGS) entry which is preliminary data.</text>
</comment>
<accession>A0A1J5PGV5</accession>
<reference evidence="2" key="1">
    <citation type="submission" date="2016-10" db="EMBL/GenBank/DDBJ databases">
        <title>Sequence of Gallionella enrichment culture.</title>
        <authorList>
            <person name="Poehlein A."/>
            <person name="Muehling M."/>
            <person name="Daniel R."/>
        </authorList>
    </citation>
    <scope>NUCLEOTIDE SEQUENCE</scope>
</reference>
<protein>
    <submittedName>
        <fullName evidence="2">Uncharacterized protein</fullName>
    </submittedName>
</protein>
<evidence type="ECO:0000313" key="2">
    <source>
        <dbReference type="EMBL" id="OIQ70670.1"/>
    </source>
</evidence>
<gene>
    <name evidence="2" type="ORF">GALL_477140</name>
</gene>
<dbReference type="EMBL" id="MLJW01004087">
    <property type="protein sequence ID" value="OIQ70670.1"/>
    <property type="molecule type" value="Genomic_DNA"/>
</dbReference>
<sequence length="99" mass="10795">MPLRAVTNHGIERVDRLVADDAGQAKQCAPEHRRHDSIGCILGEAFDGSAGNAGFIENCRIAADDLRNGHARTGDIAGLKRQGDRRHIITERTQRDKGP</sequence>
<organism evidence="2">
    <name type="scientific">mine drainage metagenome</name>
    <dbReference type="NCBI Taxonomy" id="410659"/>
    <lineage>
        <taxon>unclassified sequences</taxon>
        <taxon>metagenomes</taxon>
        <taxon>ecological metagenomes</taxon>
    </lineage>
</organism>